<comment type="caution">
    <text evidence="3">The sequence shown here is derived from an EMBL/GenBank/DDBJ whole genome shotgun (WGS) entry which is preliminary data.</text>
</comment>
<sequence>MFFSSAAARLSFGLALVSSVAAKVYDIQVGDANGSLTYSPEAIFADVGDQVVFHFHQKNHTATQSSFAAPCSPLAGGFDSGFMPVAANVTDNFPTFTVTVKDTKPLWFHCEQGANTAASHCGKGMVFAVNCGPDGSANSFSAFKQAALQIGQELQAAAASASSVEAQYTGSTTAAYGTATIPAEPSPIVVTETVTVETSSWVTVYSSYIGSPEATPSSLSGNVHKVVVGGSNGELTFTPANISAAPRDIISFEFHQKNHTATQSSFAAPCVRLKDASGNAIGLDSGFMPVGANATEFPIWNVTVNDTAPLWFYCRQHLPTGASHCGAGMVFAVNAVEDSPRNFSAFKGLAQQLNGTVSNNTQATGSSSGSGSGSGTNGAAVGKASSAALSLGALFAAVVMLL</sequence>
<feature type="chain" id="PRO_5041950755" description="Cupredoxin" evidence="2">
    <location>
        <begin position="23"/>
        <end position="402"/>
    </location>
</feature>
<accession>A0AAD7TWY3</accession>
<gene>
    <name evidence="3" type="ORF">ONZ51_g5155</name>
</gene>
<dbReference type="InterPro" id="IPR008972">
    <property type="entry name" value="Cupredoxin"/>
</dbReference>
<feature type="compositionally biased region" description="Low complexity" evidence="1">
    <location>
        <begin position="358"/>
        <end position="367"/>
    </location>
</feature>
<dbReference type="CDD" id="cd00920">
    <property type="entry name" value="Cupredoxin"/>
    <property type="match status" value="2"/>
</dbReference>
<name>A0AAD7TWY3_9APHY</name>
<dbReference type="PANTHER" id="PTHR34883">
    <property type="entry name" value="SERINE-RICH PROTEIN, PUTATIVE-RELATED-RELATED"/>
    <property type="match status" value="1"/>
</dbReference>
<dbReference type="PANTHER" id="PTHR34883:SF4">
    <property type="entry name" value="CUPREDOXIN"/>
    <property type="match status" value="1"/>
</dbReference>
<keyword evidence="2" id="KW-0732">Signal</keyword>
<dbReference type="SUPFAM" id="SSF49503">
    <property type="entry name" value="Cupredoxins"/>
    <property type="match status" value="2"/>
</dbReference>
<protein>
    <recommendedName>
        <fullName evidence="5">Cupredoxin</fullName>
    </recommendedName>
</protein>
<dbReference type="Gene3D" id="2.60.40.420">
    <property type="entry name" value="Cupredoxins - blue copper proteins"/>
    <property type="match status" value="2"/>
</dbReference>
<dbReference type="EMBL" id="JAPEVG010000107">
    <property type="protein sequence ID" value="KAJ8482747.1"/>
    <property type="molecule type" value="Genomic_DNA"/>
</dbReference>
<feature type="signal peptide" evidence="2">
    <location>
        <begin position="1"/>
        <end position="22"/>
    </location>
</feature>
<proteinExistence type="predicted"/>
<dbReference type="AlphaFoldDB" id="A0AAD7TWY3"/>
<organism evidence="3 4">
    <name type="scientific">Trametes cubensis</name>
    <dbReference type="NCBI Taxonomy" id="1111947"/>
    <lineage>
        <taxon>Eukaryota</taxon>
        <taxon>Fungi</taxon>
        <taxon>Dikarya</taxon>
        <taxon>Basidiomycota</taxon>
        <taxon>Agaricomycotina</taxon>
        <taxon>Agaricomycetes</taxon>
        <taxon>Polyporales</taxon>
        <taxon>Polyporaceae</taxon>
        <taxon>Trametes</taxon>
    </lineage>
</organism>
<keyword evidence="4" id="KW-1185">Reference proteome</keyword>
<evidence type="ECO:0000313" key="3">
    <source>
        <dbReference type="EMBL" id="KAJ8482747.1"/>
    </source>
</evidence>
<evidence type="ECO:0000313" key="4">
    <source>
        <dbReference type="Proteomes" id="UP001215151"/>
    </source>
</evidence>
<feature type="region of interest" description="Disordered" evidence="1">
    <location>
        <begin position="357"/>
        <end position="377"/>
    </location>
</feature>
<evidence type="ECO:0000256" key="2">
    <source>
        <dbReference type="SAM" id="SignalP"/>
    </source>
</evidence>
<dbReference type="InterPro" id="IPR052953">
    <property type="entry name" value="Ser-rich/MCO-related"/>
</dbReference>
<evidence type="ECO:0000256" key="1">
    <source>
        <dbReference type="SAM" id="MobiDB-lite"/>
    </source>
</evidence>
<reference evidence="3" key="1">
    <citation type="submission" date="2022-11" db="EMBL/GenBank/DDBJ databases">
        <title>Genome Sequence of Cubamyces cubensis.</title>
        <authorList>
            <person name="Buettner E."/>
        </authorList>
    </citation>
    <scope>NUCLEOTIDE SEQUENCE</scope>
    <source>
        <strain evidence="3">MPL-01</strain>
    </source>
</reference>
<dbReference type="Proteomes" id="UP001215151">
    <property type="component" value="Unassembled WGS sequence"/>
</dbReference>
<evidence type="ECO:0008006" key="5">
    <source>
        <dbReference type="Google" id="ProtNLM"/>
    </source>
</evidence>